<accession>A0A9W3XBU3</accession>
<geneLocation type="plasmid" evidence="1 2">
    <name>p174778</name>
</geneLocation>
<dbReference type="EMBL" id="CP015251">
    <property type="protein sequence ID" value="AOM14224.1"/>
    <property type="molecule type" value="Genomic_DNA"/>
</dbReference>
<sequence length="60" mass="6907">MAKKVQHLISTGAWKPKVKCGPYTNIFQLKRDVKNKNVSTSLFVKFSLGKTIEFDLVYLF</sequence>
<evidence type="ECO:0000313" key="1">
    <source>
        <dbReference type="EMBL" id="AOM14224.1"/>
    </source>
</evidence>
<dbReference type="AlphaFoldDB" id="A0A9W3XBU3"/>
<gene>
    <name evidence="1" type="ORF">BTI247_58920</name>
</gene>
<organism evidence="1 2">
    <name type="scientific">Bacillus thuringiensis Bt18247</name>
    <dbReference type="NCBI Taxonomy" id="1423143"/>
    <lineage>
        <taxon>Bacteria</taxon>
        <taxon>Bacillati</taxon>
        <taxon>Bacillota</taxon>
        <taxon>Bacilli</taxon>
        <taxon>Bacillales</taxon>
        <taxon>Bacillaceae</taxon>
        <taxon>Bacillus</taxon>
        <taxon>Bacillus cereus group</taxon>
    </lineage>
</organism>
<name>A0A9W3XBU3_BACTU</name>
<dbReference type="Proteomes" id="UP000192743">
    <property type="component" value="Plasmid p174778"/>
</dbReference>
<reference evidence="1 2" key="1">
    <citation type="submission" date="2016-02" db="EMBL/GenBank/DDBJ databases">
        <title>Comparative analysis of three nematocidal Bacillus thuringiensis strains.</title>
        <authorList>
            <person name="Hollensteiner J."/>
            <person name="Kloesener M."/>
            <person name="Bunk B."/>
            <person name="Sproeer C."/>
            <person name="Rosenstiel P."/>
            <person name="Schulte-Iserlohe R."/>
            <person name="Schulenburg H."/>
            <person name="Liesegang H."/>
        </authorList>
    </citation>
    <scope>NUCLEOTIDE SEQUENCE [LARGE SCALE GENOMIC DNA]</scope>
    <source>
        <strain evidence="1 2">Bt18247</strain>
        <plasmid evidence="1 2">p174778</plasmid>
    </source>
</reference>
<keyword evidence="1" id="KW-0614">Plasmid</keyword>
<proteinExistence type="predicted"/>
<protein>
    <submittedName>
        <fullName evidence="1">Uncharacterized protein</fullName>
    </submittedName>
</protein>
<evidence type="ECO:0000313" key="2">
    <source>
        <dbReference type="Proteomes" id="UP000192743"/>
    </source>
</evidence>